<name>A0AAW4WH70_9FIRM</name>
<sequence length="96" mass="11470">MKKNKPKTMGKNIDRDVELCRTTNARVSSQMMRTLVSHEIPFTQNWVRVPFYKRVAYNGAKEVCVISTHYNQYQRARRVLDHMEVVYRERMILHAV</sequence>
<gene>
    <name evidence="1" type="ORF">LKD47_07785</name>
    <name evidence="2" type="ORF">OCV43_05530</name>
</gene>
<proteinExistence type="predicted"/>
<accession>A0AAW4WH70</accession>
<evidence type="ECO:0000313" key="2">
    <source>
        <dbReference type="EMBL" id="MCU6716739.1"/>
    </source>
</evidence>
<protein>
    <submittedName>
        <fullName evidence="1">Uncharacterized protein</fullName>
    </submittedName>
</protein>
<evidence type="ECO:0000313" key="3">
    <source>
        <dbReference type="Proteomes" id="UP001198893"/>
    </source>
</evidence>
<reference evidence="2 4" key="1">
    <citation type="journal article" date="2021" name="ISME Commun">
        <title>Automated analysis of genomic sequences facilitates high-throughput and comprehensive description of bacteria.</title>
        <authorList>
            <person name="Hitch T.C.A."/>
        </authorList>
    </citation>
    <scope>NUCLEOTIDE SEQUENCE [LARGE SCALE GENOMIC DNA]</scope>
    <source>
        <strain evidence="2 4">Sanger_19</strain>
    </source>
</reference>
<dbReference type="EMBL" id="JAJEQW010000007">
    <property type="protein sequence ID" value="MCC2242197.1"/>
    <property type="molecule type" value="Genomic_DNA"/>
</dbReference>
<dbReference type="AlphaFoldDB" id="A0AAW4WH70"/>
<dbReference type="EMBL" id="JAOQKI010000006">
    <property type="protein sequence ID" value="MCU6716739.1"/>
    <property type="molecule type" value="Genomic_DNA"/>
</dbReference>
<reference evidence="2" key="3">
    <citation type="submission" date="2022-09" db="EMBL/GenBank/DDBJ databases">
        <authorList>
            <person name="Hitch T.C.A."/>
        </authorList>
    </citation>
    <scope>NUCLEOTIDE SEQUENCE</scope>
    <source>
        <strain evidence="2">Sanger_19</strain>
    </source>
</reference>
<organism evidence="1 3">
    <name type="scientific">Roseburia amylophila</name>
    <dbReference type="NCBI Taxonomy" id="2981794"/>
    <lineage>
        <taxon>Bacteria</taxon>
        <taxon>Bacillati</taxon>
        <taxon>Bacillota</taxon>
        <taxon>Clostridia</taxon>
        <taxon>Lachnospirales</taxon>
        <taxon>Lachnospiraceae</taxon>
        <taxon>Roseburia</taxon>
    </lineage>
</organism>
<dbReference type="Proteomes" id="UP001198893">
    <property type="component" value="Unassembled WGS sequence"/>
</dbReference>
<reference evidence="1" key="2">
    <citation type="submission" date="2021-10" db="EMBL/GenBank/DDBJ databases">
        <title>Anaerobic single-cell dispensing facilitates the cultivation of human gut bacteria.</title>
        <authorList>
            <person name="Afrizal A."/>
        </authorList>
    </citation>
    <scope>NUCLEOTIDE SEQUENCE</scope>
    <source>
        <strain evidence="1">CLA-AA-H204</strain>
    </source>
</reference>
<comment type="caution">
    <text evidence="1">The sequence shown here is derived from an EMBL/GenBank/DDBJ whole genome shotgun (WGS) entry which is preliminary data.</text>
</comment>
<dbReference type="RefSeq" id="WP_022242418.1">
    <property type="nucleotide sequence ID" value="NZ_JAJEQW010000007.1"/>
</dbReference>
<evidence type="ECO:0000313" key="1">
    <source>
        <dbReference type="EMBL" id="MCC2242197.1"/>
    </source>
</evidence>
<dbReference type="Proteomes" id="UP001209666">
    <property type="component" value="Unassembled WGS sequence"/>
</dbReference>
<evidence type="ECO:0000313" key="4">
    <source>
        <dbReference type="Proteomes" id="UP001209666"/>
    </source>
</evidence>
<keyword evidence="4" id="KW-1185">Reference proteome</keyword>